<sequence length="345" mass="38060">MDPCRSKHGWCLVVVLFSLARTLAFHPFLQQRRNFGSQSCHHCKRRPGERTIVGSSRLCVNANSSEYEPSHPKGFLGRRETLLTSLATASTALPSLFTGLLTSPPAAVADESDSSGSPSSAADVLKSLGTIPTFVLVQGDTGVPFMIFNGENGATGYFFLSYNIAEQALRDAREKDKQNGAANIWNAAQIRVVPLSIAMQLALSTKQRTAVNEEKGKRYQAQHVWRHCGLGRGKHRCEATRHGTKQQPLQVEQHQRQSPSAEYKKQALLETGVENAALSNDKIKVVEMMNLFRSASRKNDWTTLQNVTIMPVKESNQVAVKIIKEMTPGSSPYNFDKVFLVSSSK</sequence>
<evidence type="ECO:0000313" key="3">
    <source>
        <dbReference type="Proteomes" id="UP000693970"/>
    </source>
</evidence>
<gene>
    <name evidence="2" type="ORF">IV203_007703</name>
</gene>
<feature type="signal peptide" evidence="1">
    <location>
        <begin position="1"/>
        <end position="24"/>
    </location>
</feature>
<evidence type="ECO:0000313" key="2">
    <source>
        <dbReference type="EMBL" id="KAG7351655.1"/>
    </source>
</evidence>
<accession>A0A9K3PL99</accession>
<dbReference type="Proteomes" id="UP000693970">
    <property type="component" value="Unassembled WGS sequence"/>
</dbReference>
<dbReference type="EMBL" id="JAGRRH010000017">
    <property type="protein sequence ID" value="KAG7351655.1"/>
    <property type="molecule type" value="Genomic_DNA"/>
</dbReference>
<name>A0A9K3PL99_9STRA</name>
<organism evidence="2 3">
    <name type="scientific">Nitzschia inconspicua</name>
    <dbReference type="NCBI Taxonomy" id="303405"/>
    <lineage>
        <taxon>Eukaryota</taxon>
        <taxon>Sar</taxon>
        <taxon>Stramenopiles</taxon>
        <taxon>Ochrophyta</taxon>
        <taxon>Bacillariophyta</taxon>
        <taxon>Bacillariophyceae</taxon>
        <taxon>Bacillariophycidae</taxon>
        <taxon>Bacillariales</taxon>
        <taxon>Bacillariaceae</taxon>
        <taxon>Nitzschia</taxon>
    </lineage>
</organism>
<evidence type="ECO:0000256" key="1">
    <source>
        <dbReference type="SAM" id="SignalP"/>
    </source>
</evidence>
<reference evidence="2" key="2">
    <citation type="submission" date="2021-04" db="EMBL/GenBank/DDBJ databases">
        <authorList>
            <person name="Podell S."/>
        </authorList>
    </citation>
    <scope>NUCLEOTIDE SEQUENCE</scope>
    <source>
        <strain evidence="2">Hildebrandi</strain>
    </source>
</reference>
<protein>
    <submittedName>
        <fullName evidence="2">Uncharacterized protein</fullName>
    </submittedName>
</protein>
<keyword evidence="3" id="KW-1185">Reference proteome</keyword>
<dbReference type="OrthoDB" id="52666at2759"/>
<feature type="chain" id="PRO_5039918856" evidence="1">
    <location>
        <begin position="25"/>
        <end position="345"/>
    </location>
</feature>
<keyword evidence="1" id="KW-0732">Signal</keyword>
<reference evidence="2" key="1">
    <citation type="journal article" date="2021" name="Sci. Rep.">
        <title>Diploid genomic architecture of Nitzschia inconspicua, an elite biomass production diatom.</title>
        <authorList>
            <person name="Oliver A."/>
            <person name="Podell S."/>
            <person name="Pinowska A."/>
            <person name="Traller J.C."/>
            <person name="Smith S.R."/>
            <person name="McClure R."/>
            <person name="Beliaev A."/>
            <person name="Bohutskyi P."/>
            <person name="Hill E.A."/>
            <person name="Rabines A."/>
            <person name="Zheng H."/>
            <person name="Allen L.Z."/>
            <person name="Kuo A."/>
            <person name="Grigoriev I.V."/>
            <person name="Allen A.E."/>
            <person name="Hazlebeck D."/>
            <person name="Allen E.E."/>
        </authorList>
    </citation>
    <scope>NUCLEOTIDE SEQUENCE</scope>
    <source>
        <strain evidence="2">Hildebrandi</strain>
    </source>
</reference>
<dbReference type="AlphaFoldDB" id="A0A9K3PL99"/>
<proteinExistence type="predicted"/>
<comment type="caution">
    <text evidence="2">The sequence shown here is derived from an EMBL/GenBank/DDBJ whole genome shotgun (WGS) entry which is preliminary data.</text>
</comment>